<gene>
    <name evidence="1" type="ORF">B0T26DRAFT_729399</name>
</gene>
<dbReference type="AlphaFoldDB" id="A0AA40DIU8"/>
<comment type="caution">
    <text evidence="1">The sequence shown here is derived from an EMBL/GenBank/DDBJ whole genome shotgun (WGS) entry which is preliminary data.</text>
</comment>
<reference evidence="1" key="1">
    <citation type="submission" date="2023-06" db="EMBL/GenBank/DDBJ databases">
        <title>Genome-scale phylogeny and comparative genomics of the fungal order Sordariales.</title>
        <authorList>
            <consortium name="Lawrence Berkeley National Laboratory"/>
            <person name="Hensen N."/>
            <person name="Bonometti L."/>
            <person name="Westerberg I."/>
            <person name="Brannstrom I.O."/>
            <person name="Guillou S."/>
            <person name="Cros-Aarteil S."/>
            <person name="Calhoun S."/>
            <person name="Haridas S."/>
            <person name="Kuo A."/>
            <person name="Mondo S."/>
            <person name="Pangilinan J."/>
            <person name="Riley R."/>
            <person name="LaButti K."/>
            <person name="Andreopoulos B."/>
            <person name="Lipzen A."/>
            <person name="Chen C."/>
            <person name="Yanf M."/>
            <person name="Daum C."/>
            <person name="Ng V."/>
            <person name="Clum A."/>
            <person name="Steindorff A."/>
            <person name="Ohm R."/>
            <person name="Martin F."/>
            <person name="Silar P."/>
            <person name="Natvig D."/>
            <person name="Lalanne C."/>
            <person name="Gautier V."/>
            <person name="Ament-velasquez S.L."/>
            <person name="Kruys A."/>
            <person name="Hutchinson M.I."/>
            <person name="Powell A.J."/>
            <person name="Barry K."/>
            <person name="Miller A.N."/>
            <person name="Grigoriev I.V."/>
            <person name="Debuchy R."/>
            <person name="Gladieux P."/>
            <person name="Thoren M.H."/>
            <person name="Johannesson H."/>
        </authorList>
    </citation>
    <scope>NUCLEOTIDE SEQUENCE</scope>
    <source>
        <strain evidence="1">SMH2392-1A</strain>
    </source>
</reference>
<dbReference type="Proteomes" id="UP001172101">
    <property type="component" value="Unassembled WGS sequence"/>
</dbReference>
<organism evidence="1 2">
    <name type="scientific">Lasiosphaeria miniovina</name>
    <dbReference type="NCBI Taxonomy" id="1954250"/>
    <lineage>
        <taxon>Eukaryota</taxon>
        <taxon>Fungi</taxon>
        <taxon>Dikarya</taxon>
        <taxon>Ascomycota</taxon>
        <taxon>Pezizomycotina</taxon>
        <taxon>Sordariomycetes</taxon>
        <taxon>Sordariomycetidae</taxon>
        <taxon>Sordariales</taxon>
        <taxon>Lasiosphaeriaceae</taxon>
        <taxon>Lasiosphaeria</taxon>
    </lineage>
</organism>
<accession>A0AA40DIU8</accession>
<dbReference type="RefSeq" id="XP_060289810.1">
    <property type="nucleotide sequence ID" value="XM_060442955.1"/>
</dbReference>
<proteinExistence type="predicted"/>
<evidence type="ECO:0000313" key="2">
    <source>
        <dbReference type="Proteomes" id="UP001172101"/>
    </source>
</evidence>
<keyword evidence="2" id="KW-1185">Reference proteome</keyword>
<dbReference type="GeneID" id="85326225"/>
<protein>
    <submittedName>
        <fullName evidence="1">Uncharacterized protein</fullName>
    </submittedName>
</protein>
<evidence type="ECO:0000313" key="1">
    <source>
        <dbReference type="EMBL" id="KAK0702951.1"/>
    </source>
</evidence>
<name>A0AA40DIU8_9PEZI</name>
<dbReference type="EMBL" id="JAUIRO010000008">
    <property type="protein sequence ID" value="KAK0702951.1"/>
    <property type="molecule type" value="Genomic_DNA"/>
</dbReference>
<sequence>MSVLGQTALQHKLFLRFTTVVIPREQVRAAGCPRLRGFLYRLRNGQQTELDFQRLCRYPYNQTAQPSFADGLRAITPLNLDR</sequence>